<protein>
    <submittedName>
        <fullName evidence="2">Uncharacterized protein</fullName>
    </submittedName>
</protein>
<accession>A0A481ZIE9</accession>
<organism evidence="2">
    <name type="scientific">Pithovirus LCPAC406</name>
    <dbReference type="NCBI Taxonomy" id="2506599"/>
    <lineage>
        <taxon>Viruses</taxon>
        <taxon>Pithoviruses</taxon>
    </lineage>
</organism>
<proteinExistence type="predicted"/>
<keyword evidence="1" id="KW-1133">Transmembrane helix</keyword>
<keyword evidence="1" id="KW-0472">Membrane</keyword>
<name>A0A481ZIE9_9VIRU</name>
<reference evidence="2" key="1">
    <citation type="journal article" date="2019" name="MBio">
        <title>Virus Genomes from Deep Sea Sediments Expand the Ocean Megavirome and Support Independent Origins of Viral Gigantism.</title>
        <authorList>
            <person name="Backstrom D."/>
            <person name="Yutin N."/>
            <person name="Jorgensen S.L."/>
            <person name="Dharamshi J."/>
            <person name="Homa F."/>
            <person name="Zaremba-Niedwiedzka K."/>
            <person name="Spang A."/>
            <person name="Wolf Y.I."/>
            <person name="Koonin E.V."/>
            <person name="Ettema T.J."/>
        </authorList>
    </citation>
    <scope>NUCLEOTIDE SEQUENCE</scope>
</reference>
<sequence>MVQDITSVPLSNPALMGVITFIIVILVIILWASMATATTHRRPASVIADVPTPLTIDDPVGASSDGIFTLREDGDAFTDAASCKMASNTQWSHLRCTCTTPFFGTMCTRESYSNDYFAVGNPTPSDITIDVLDTPVVEALSFPIDDITCTGLCDDNELCTGVIFQSTCTLLTGDVIVTQGIVIPYSTNIDSTLYLKGDDEHLIFTDRVFIYTGTLPARYYLRTETSSDAGGQMFPAIQGVITKLTFFPIKQLNTANLIGVYSENELTQNILNQISQGMMVEGVLIVQPNVVDLPDFSQFSDLFVAYIAQN</sequence>
<dbReference type="EMBL" id="MK500608">
    <property type="protein sequence ID" value="QBK93941.1"/>
    <property type="molecule type" value="Genomic_DNA"/>
</dbReference>
<feature type="transmembrane region" description="Helical" evidence="1">
    <location>
        <begin position="14"/>
        <end position="32"/>
    </location>
</feature>
<evidence type="ECO:0000256" key="1">
    <source>
        <dbReference type="SAM" id="Phobius"/>
    </source>
</evidence>
<keyword evidence="1" id="KW-0812">Transmembrane</keyword>
<evidence type="ECO:0000313" key="2">
    <source>
        <dbReference type="EMBL" id="QBK93941.1"/>
    </source>
</evidence>
<gene>
    <name evidence="2" type="ORF">LCPAC406_02550</name>
</gene>